<dbReference type="EMBL" id="LPAD01000071">
    <property type="protein sequence ID" value="KVN83437.1"/>
    <property type="molecule type" value="Genomic_DNA"/>
</dbReference>
<name>A0ABD4E0T4_9BURK</name>
<evidence type="ECO:0000313" key="2">
    <source>
        <dbReference type="Proteomes" id="UP000057910"/>
    </source>
</evidence>
<proteinExistence type="predicted"/>
<accession>A0ABD4E0T4</accession>
<evidence type="ECO:0008006" key="3">
    <source>
        <dbReference type="Google" id="ProtNLM"/>
    </source>
</evidence>
<dbReference type="RefSeq" id="WP_060040267.1">
    <property type="nucleotide sequence ID" value="NZ_LPAD01000071.1"/>
</dbReference>
<dbReference type="AlphaFoldDB" id="A0ABD4E0T4"/>
<evidence type="ECO:0000313" key="1">
    <source>
        <dbReference type="EMBL" id="KVN83437.1"/>
    </source>
</evidence>
<gene>
    <name evidence="1" type="ORF">WJ68_16115</name>
</gene>
<comment type="caution">
    <text evidence="1">The sequence shown here is derived from an EMBL/GenBank/DDBJ whole genome shotgun (WGS) entry which is preliminary data.</text>
</comment>
<sequence length="121" mass="12963">MKVLVDKAALDELLKSATPFHGGSTSAIADELRLDALVPEAIAAARARRRAKAGKSHIDPLDQLTSVVIGVPESMNRYIRAQVEAANTNVQAYTRAVLHLAMRAGLMDRVTAAMLAALEED</sequence>
<reference evidence="1 2" key="1">
    <citation type="submission" date="2015-11" db="EMBL/GenBank/DDBJ databases">
        <title>Expanding the genomic diversity of Burkholderia species for the development of highly accurate diagnostics.</title>
        <authorList>
            <person name="Sahl J."/>
            <person name="Keim P."/>
            <person name="Wagner D."/>
        </authorList>
    </citation>
    <scope>NUCLEOTIDE SEQUENCE [LARGE SCALE GENOMIC DNA]</scope>
    <source>
        <strain evidence="1 2">MSMB1585WGS</strain>
    </source>
</reference>
<protein>
    <recommendedName>
        <fullName evidence="3">CopG family transcriptional regulator</fullName>
    </recommendedName>
</protein>
<organism evidence="1 2">
    <name type="scientific">Burkholderia ubonensis</name>
    <dbReference type="NCBI Taxonomy" id="101571"/>
    <lineage>
        <taxon>Bacteria</taxon>
        <taxon>Pseudomonadati</taxon>
        <taxon>Pseudomonadota</taxon>
        <taxon>Betaproteobacteria</taxon>
        <taxon>Burkholderiales</taxon>
        <taxon>Burkholderiaceae</taxon>
        <taxon>Burkholderia</taxon>
        <taxon>Burkholderia cepacia complex</taxon>
    </lineage>
</organism>
<dbReference type="Proteomes" id="UP000057910">
    <property type="component" value="Unassembled WGS sequence"/>
</dbReference>